<dbReference type="GO" id="GO:0005737">
    <property type="term" value="C:cytoplasm"/>
    <property type="evidence" value="ECO:0007669"/>
    <property type="project" value="TreeGrafter"/>
</dbReference>
<dbReference type="Ensembl" id="ENSCSET00000018392.1">
    <property type="protein sequence ID" value="ENSCSEP00000018167.1"/>
    <property type="gene ID" value="ENSCSEG00000011656.1"/>
</dbReference>
<evidence type="ECO:0000259" key="1">
    <source>
        <dbReference type="PROSITE" id="PS50010"/>
    </source>
</evidence>
<dbReference type="GO" id="GO:0005085">
    <property type="term" value="F:guanyl-nucleotide exchange factor activity"/>
    <property type="evidence" value="ECO:0007669"/>
    <property type="project" value="InterPro"/>
</dbReference>
<reference evidence="2" key="3">
    <citation type="submission" date="2025-09" db="UniProtKB">
        <authorList>
            <consortium name="Ensembl"/>
        </authorList>
    </citation>
    <scope>IDENTIFICATION</scope>
</reference>
<dbReference type="Pfam" id="PF00621">
    <property type="entry name" value="RhoGEF"/>
    <property type="match status" value="1"/>
</dbReference>
<accession>A0A3P8VV14</accession>
<dbReference type="InterPro" id="IPR035899">
    <property type="entry name" value="DBL_dom_sf"/>
</dbReference>
<organism evidence="2 3">
    <name type="scientific">Cynoglossus semilaevis</name>
    <name type="common">Tongue sole</name>
    <dbReference type="NCBI Taxonomy" id="244447"/>
    <lineage>
        <taxon>Eukaryota</taxon>
        <taxon>Metazoa</taxon>
        <taxon>Chordata</taxon>
        <taxon>Craniata</taxon>
        <taxon>Vertebrata</taxon>
        <taxon>Euteleostomi</taxon>
        <taxon>Actinopterygii</taxon>
        <taxon>Neopterygii</taxon>
        <taxon>Teleostei</taxon>
        <taxon>Neoteleostei</taxon>
        <taxon>Acanthomorphata</taxon>
        <taxon>Carangaria</taxon>
        <taxon>Pleuronectiformes</taxon>
        <taxon>Pleuronectoidei</taxon>
        <taxon>Cynoglossidae</taxon>
        <taxon>Cynoglossinae</taxon>
        <taxon>Cynoglossus</taxon>
    </lineage>
</organism>
<dbReference type="PROSITE" id="PS50010">
    <property type="entry name" value="DH_2"/>
    <property type="match status" value="1"/>
</dbReference>
<dbReference type="OMA" id="EIIEMHC"/>
<dbReference type="STRING" id="244447.ENSCSEP00000018167"/>
<feature type="domain" description="DH" evidence="1">
    <location>
        <begin position="36"/>
        <end position="217"/>
    </location>
</feature>
<dbReference type="SMART" id="SM00325">
    <property type="entry name" value="RhoGEF"/>
    <property type="match status" value="1"/>
</dbReference>
<dbReference type="GO" id="GO:0001664">
    <property type="term" value="F:G protein-coupled receptor binding"/>
    <property type="evidence" value="ECO:0007669"/>
    <property type="project" value="TreeGrafter"/>
</dbReference>
<dbReference type="PROSITE" id="PS00741">
    <property type="entry name" value="DH_1"/>
    <property type="match status" value="1"/>
</dbReference>
<reference evidence="2 3" key="1">
    <citation type="journal article" date="2014" name="Nat. Genet.">
        <title>Whole-genome sequence of a flatfish provides insights into ZW sex chromosome evolution and adaptation to a benthic lifestyle.</title>
        <authorList>
            <person name="Chen S."/>
            <person name="Zhang G."/>
            <person name="Shao C."/>
            <person name="Huang Q."/>
            <person name="Liu G."/>
            <person name="Zhang P."/>
            <person name="Song W."/>
            <person name="An N."/>
            <person name="Chalopin D."/>
            <person name="Volff J.N."/>
            <person name="Hong Y."/>
            <person name="Li Q."/>
            <person name="Sha Z."/>
            <person name="Zhou H."/>
            <person name="Xie M."/>
            <person name="Yu Q."/>
            <person name="Liu Y."/>
            <person name="Xiang H."/>
            <person name="Wang N."/>
            <person name="Wu K."/>
            <person name="Yang C."/>
            <person name="Zhou Q."/>
            <person name="Liao X."/>
            <person name="Yang L."/>
            <person name="Hu Q."/>
            <person name="Zhang J."/>
            <person name="Meng L."/>
            <person name="Jin L."/>
            <person name="Tian Y."/>
            <person name="Lian J."/>
            <person name="Yang J."/>
            <person name="Miao G."/>
            <person name="Liu S."/>
            <person name="Liang Z."/>
            <person name="Yan F."/>
            <person name="Li Y."/>
            <person name="Sun B."/>
            <person name="Zhang H."/>
            <person name="Zhang J."/>
            <person name="Zhu Y."/>
            <person name="Du M."/>
            <person name="Zhao Y."/>
            <person name="Schartl M."/>
            <person name="Tang Q."/>
            <person name="Wang J."/>
        </authorList>
    </citation>
    <scope>NUCLEOTIDE SEQUENCE</scope>
</reference>
<dbReference type="GeneTree" id="ENSGT00940000161180"/>
<name>A0A3P8VV14_CYNSE</name>
<dbReference type="PANTHER" id="PTHR45872">
    <property type="entry name" value="RHO GUANINE NUCLEOTIDE EXCHANGE FACTOR 2, ISOFORM D"/>
    <property type="match status" value="1"/>
</dbReference>
<sequence length="238" mass="28019">MEEVDPRLLEFEQDPANWRELASPEALATLSKKEIKRQEVINELFATEHAHVRMLSVLQTVFSKPMERVALLTATEVATIFPNLDEIIDMHCESFQLFRSVLRKQVHNKSLFDGTEGEWFQKLTARFCSHQSWALEQIKIRQKKDPRFNSFIQESESKPQCRRLQLKDIIPIEMQRLTKYPLLLENIAKNTENTVEKERIKQSAECCRKILNHVNEEVKVMENFLVRNTQFITQFTVS</sequence>
<keyword evidence="3" id="KW-1185">Reference proteome</keyword>
<dbReference type="Proteomes" id="UP000265120">
    <property type="component" value="Chromosome 13"/>
</dbReference>
<dbReference type="PANTHER" id="PTHR45872:SF4">
    <property type="entry name" value="RHO GUANINE NUCLEOTIDE EXCHANGE FACTOR 1"/>
    <property type="match status" value="1"/>
</dbReference>
<dbReference type="InterPro" id="IPR000219">
    <property type="entry name" value="DH_dom"/>
</dbReference>
<proteinExistence type="predicted"/>
<dbReference type="SUPFAM" id="SSF48065">
    <property type="entry name" value="DBL homology domain (DH-domain)"/>
    <property type="match status" value="1"/>
</dbReference>
<dbReference type="AlphaFoldDB" id="A0A3P8VV14"/>
<dbReference type="GO" id="GO:0035556">
    <property type="term" value="P:intracellular signal transduction"/>
    <property type="evidence" value="ECO:0007669"/>
    <property type="project" value="InterPro"/>
</dbReference>
<dbReference type="InterPro" id="IPR001331">
    <property type="entry name" value="GDS_CDC24_CS"/>
</dbReference>
<dbReference type="CDD" id="cd00160">
    <property type="entry name" value="RhoGEF"/>
    <property type="match status" value="1"/>
</dbReference>
<protein>
    <recommendedName>
        <fullName evidence="1">DH domain-containing protein</fullName>
    </recommendedName>
</protein>
<dbReference type="Gene3D" id="1.20.900.10">
    <property type="entry name" value="Dbl homology (DH) domain"/>
    <property type="match status" value="1"/>
</dbReference>
<evidence type="ECO:0000313" key="3">
    <source>
        <dbReference type="Proteomes" id="UP000265120"/>
    </source>
</evidence>
<dbReference type="InParanoid" id="A0A3P8VV14"/>
<reference evidence="2" key="2">
    <citation type="submission" date="2025-08" db="UniProtKB">
        <authorList>
            <consortium name="Ensembl"/>
        </authorList>
    </citation>
    <scope>IDENTIFICATION</scope>
</reference>
<evidence type="ECO:0000313" key="2">
    <source>
        <dbReference type="Ensembl" id="ENSCSEP00000018167.1"/>
    </source>
</evidence>
<dbReference type="GO" id="GO:0007186">
    <property type="term" value="P:G protein-coupled receptor signaling pathway"/>
    <property type="evidence" value="ECO:0007669"/>
    <property type="project" value="TreeGrafter"/>
</dbReference>